<reference evidence="18" key="1">
    <citation type="submission" date="2010-05" db="EMBL/GenBank/DDBJ databases">
        <title>The complete genome of Truepera radiovictris DSM 17093.</title>
        <authorList>
            <consortium name="US DOE Joint Genome Institute (JGI-PGF)"/>
            <person name="Lucas S."/>
            <person name="Copeland A."/>
            <person name="Lapidus A."/>
            <person name="Glavina del Rio T."/>
            <person name="Dalin E."/>
            <person name="Tice H."/>
            <person name="Bruce D."/>
            <person name="Goodwin L."/>
            <person name="Pitluck S."/>
            <person name="Kyrpides N."/>
            <person name="Mavromatis K."/>
            <person name="Ovchinnikova G."/>
            <person name="Munk A.C."/>
            <person name="Detter J.C."/>
            <person name="Han C."/>
            <person name="Tapia R."/>
            <person name="Land M."/>
            <person name="Hauser L."/>
            <person name="Markowitz V."/>
            <person name="Cheng J.-F."/>
            <person name="Hugenholtz P."/>
            <person name="Woyke T."/>
            <person name="Wu D."/>
            <person name="Tindall B."/>
            <person name="Pomrenke H.G."/>
            <person name="Brambilla E."/>
            <person name="Klenk H.-P."/>
            <person name="Eisen J.A."/>
        </authorList>
    </citation>
    <scope>NUCLEOTIDE SEQUENCE [LARGE SCALE GENOMIC DNA]</scope>
    <source>
        <strain evidence="18">DSM 17093 / CIP 108686 / LMG 22925 / RQ-24</strain>
    </source>
</reference>
<evidence type="ECO:0000256" key="1">
    <source>
        <dbReference type="ARBA" id="ARBA00001947"/>
    </source>
</evidence>
<evidence type="ECO:0000256" key="14">
    <source>
        <dbReference type="PIRSR" id="PIRSR606262-3"/>
    </source>
</evidence>
<dbReference type="PROSITE" id="PS00903">
    <property type="entry name" value="CYT_DCMP_DEAMINASES_1"/>
    <property type="match status" value="1"/>
</dbReference>
<feature type="binding site" evidence="14">
    <location>
        <position position="91"/>
    </location>
    <ligand>
        <name>Zn(2+)</name>
        <dbReference type="ChEBI" id="CHEBI:29105"/>
        <note>catalytic</note>
    </ligand>
</feature>
<dbReference type="eggNOG" id="COG0295">
    <property type="taxonomic scope" value="Bacteria"/>
</dbReference>
<dbReference type="GO" id="GO:0005829">
    <property type="term" value="C:cytosol"/>
    <property type="evidence" value="ECO:0007669"/>
    <property type="project" value="TreeGrafter"/>
</dbReference>
<dbReference type="InterPro" id="IPR050202">
    <property type="entry name" value="Cyt/Deoxycyt_deaminase"/>
</dbReference>
<gene>
    <name evidence="17" type="ordered locus">Trad_0441</name>
</gene>
<dbReference type="InterPro" id="IPR016192">
    <property type="entry name" value="APOBEC/CMP_deaminase_Zn-bd"/>
</dbReference>
<dbReference type="InterPro" id="IPR006262">
    <property type="entry name" value="Cyt_deam_tetra"/>
</dbReference>
<comment type="function">
    <text evidence="2 15">This enzyme scavenges exogenous and endogenous cytidine and 2'-deoxycytidine for UMP synthesis.</text>
</comment>
<dbReference type="NCBIfam" id="NF004064">
    <property type="entry name" value="PRK05578.1"/>
    <property type="match status" value="1"/>
</dbReference>
<dbReference type="GO" id="GO:0042802">
    <property type="term" value="F:identical protein binding"/>
    <property type="evidence" value="ECO:0007669"/>
    <property type="project" value="UniProtKB-ARBA"/>
</dbReference>
<dbReference type="SUPFAM" id="SSF53927">
    <property type="entry name" value="Cytidine deaminase-like"/>
    <property type="match status" value="1"/>
</dbReference>
<feature type="domain" description="CMP/dCMP-type deaminase" evidence="16">
    <location>
        <begin position="6"/>
        <end position="132"/>
    </location>
</feature>
<dbReference type="PANTHER" id="PTHR11644:SF2">
    <property type="entry name" value="CYTIDINE DEAMINASE"/>
    <property type="match status" value="1"/>
</dbReference>
<evidence type="ECO:0000256" key="9">
    <source>
        <dbReference type="ARBA" id="ARBA00032005"/>
    </source>
</evidence>
<evidence type="ECO:0000256" key="4">
    <source>
        <dbReference type="ARBA" id="ARBA00012783"/>
    </source>
</evidence>
<evidence type="ECO:0000256" key="13">
    <source>
        <dbReference type="PIRSR" id="PIRSR606262-2"/>
    </source>
</evidence>
<dbReference type="Gene3D" id="3.40.140.10">
    <property type="entry name" value="Cytidine Deaminase, domain 2"/>
    <property type="match status" value="1"/>
</dbReference>
<dbReference type="CDD" id="cd01283">
    <property type="entry name" value="cytidine_deaminase"/>
    <property type="match status" value="1"/>
</dbReference>
<evidence type="ECO:0000256" key="12">
    <source>
        <dbReference type="PIRSR" id="PIRSR606262-1"/>
    </source>
</evidence>
<dbReference type="KEGG" id="tra:Trad_0441"/>
<feature type="binding site" evidence="14">
    <location>
        <position position="94"/>
    </location>
    <ligand>
        <name>Zn(2+)</name>
        <dbReference type="ChEBI" id="CHEBI:29105"/>
        <note>catalytic</note>
    </ligand>
</feature>
<comment type="similarity">
    <text evidence="3 15">Belongs to the cytidine and deoxycytidylate deaminase family.</text>
</comment>
<evidence type="ECO:0000256" key="3">
    <source>
        <dbReference type="ARBA" id="ARBA00006576"/>
    </source>
</evidence>
<evidence type="ECO:0000256" key="7">
    <source>
        <dbReference type="ARBA" id="ARBA00022801"/>
    </source>
</evidence>
<accession>D7CS46</accession>
<dbReference type="GO" id="GO:0004126">
    <property type="term" value="F:cytidine deaminase activity"/>
    <property type="evidence" value="ECO:0007669"/>
    <property type="project" value="UniProtKB-UniRule"/>
</dbReference>
<keyword evidence="8 14" id="KW-0862">Zinc</keyword>
<evidence type="ECO:0000256" key="2">
    <source>
        <dbReference type="ARBA" id="ARBA00003949"/>
    </source>
</evidence>
<dbReference type="EC" id="3.5.4.5" evidence="4 15"/>
<evidence type="ECO:0000256" key="5">
    <source>
        <dbReference type="ARBA" id="ARBA00018266"/>
    </source>
</evidence>
<name>D7CS46_TRURR</name>
<evidence type="ECO:0000256" key="6">
    <source>
        <dbReference type="ARBA" id="ARBA00022723"/>
    </source>
</evidence>
<evidence type="ECO:0000259" key="16">
    <source>
        <dbReference type="PROSITE" id="PS51747"/>
    </source>
</evidence>
<dbReference type="Pfam" id="PF00383">
    <property type="entry name" value="dCMP_cyt_deam_1"/>
    <property type="match status" value="1"/>
</dbReference>
<evidence type="ECO:0000256" key="15">
    <source>
        <dbReference type="RuleBase" id="RU364006"/>
    </source>
</evidence>
<keyword evidence="18" id="KW-1185">Reference proteome</keyword>
<dbReference type="PROSITE" id="PS51747">
    <property type="entry name" value="CYT_DCMP_DEAMINASES_2"/>
    <property type="match status" value="1"/>
</dbReference>
<dbReference type="FunFam" id="3.40.140.10:FF:000008">
    <property type="entry name" value="Cytidine deaminase"/>
    <property type="match status" value="1"/>
</dbReference>
<feature type="binding site" evidence="13">
    <location>
        <begin position="47"/>
        <end position="53"/>
    </location>
    <ligand>
        <name>substrate</name>
    </ligand>
</feature>
<evidence type="ECO:0000256" key="8">
    <source>
        <dbReference type="ARBA" id="ARBA00022833"/>
    </source>
</evidence>
<dbReference type="HOGENOM" id="CLU_097262_4_1_0"/>
<keyword evidence="7 15" id="KW-0378">Hydrolase</keyword>
<dbReference type="AlphaFoldDB" id="D7CS46"/>
<dbReference type="NCBIfam" id="TIGR01354">
    <property type="entry name" value="cyt_deam_tetra"/>
    <property type="match status" value="1"/>
</dbReference>
<comment type="cofactor">
    <cofactor evidence="1 14 15">
        <name>Zn(2+)</name>
        <dbReference type="ChEBI" id="CHEBI:29105"/>
    </cofactor>
</comment>
<dbReference type="PANTHER" id="PTHR11644">
    <property type="entry name" value="CYTIDINE DEAMINASE"/>
    <property type="match status" value="1"/>
</dbReference>
<sequence length="135" mass="14424">MNLPPEPPADLLEAARRAHASAYAPYSGFHVGAALRAPSGAIYAGANVENASYGLSRCAEQSAVQALVSAGERTFSELVVYTTAPEPASPCGACRQVLFEFSEDATVYLVNDRGTVRRWRVAELLPGGFRLRAPR</sequence>
<feature type="active site" description="Proton donor" evidence="12">
    <location>
        <position position="60"/>
    </location>
</feature>
<dbReference type="GO" id="GO:0008270">
    <property type="term" value="F:zinc ion binding"/>
    <property type="evidence" value="ECO:0007669"/>
    <property type="project" value="UniProtKB-UniRule"/>
</dbReference>
<keyword evidence="6 14" id="KW-0479">Metal-binding</keyword>
<evidence type="ECO:0000256" key="10">
    <source>
        <dbReference type="ARBA" id="ARBA00049252"/>
    </source>
</evidence>
<dbReference type="InterPro" id="IPR016193">
    <property type="entry name" value="Cytidine_deaminase-like"/>
</dbReference>
<evidence type="ECO:0000313" key="18">
    <source>
        <dbReference type="Proteomes" id="UP000000379"/>
    </source>
</evidence>
<proteinExistence type="inferred from homology"/>
<evidence type="ECO:0000313" key="17">
    <source>
        <dbReference type="EMBL" id="ADI13578.1"/>
    </source>
</evidence>
<dbReference type="GO" id="GO:0055086">
    <property type="term" value="P:nucleobase-containing small molecule metabolic process"/>
    <property type="evidence" value="ECO:0007669"/>
    <property type="project" value="UniProtKB-ARBA"/>
</dbReference>
<feature type="binding site" evidence="14">
    <location>
        <position position="58"/>
    </location>
    <ligand>
        <name>Zn(2+)</name>
        <dbReference type="ChEBI" id="CHEBI:29105"/>
        <note>catalytic</note>
    </ligand>
</feature>
<dbReference type="GO" id="GO:0072527">
    <property type="term" value="P:pyrimidine-containing compound metabolic process"/>
    <property type="evidence" value="ECO:0007669"/>
    <property type="project" value="UniProtKB-ARBA"/>
</dbReference>
<dbReference type="OrthoDB" id="9795347at2"/>
<dbReference type="STRING" id="649638.Trad_0441"/>
<organism evidence="17 18">
    <name type="scientific">Truepera radiovictrix (strain DSM 17093 / CIP 108686 / LMG 22925 / RQ-24)</name>
    <dbReference type="NCBI Taxonomy" id="649638"/>
    <lineage>
        <taxon>Bacteria</taxon>
        <taxon>Thermotogati</taxon>
        <taxon>Deinococcota</taxon>
        <taxon>Deinococci</taxon>
        <taxon>Trueperales</taxon>
        <taxon>Trueperaceae</taxon>
        <taxon>Truepera</taxon>
    </lineage>
</organism>
<comment type="catalytic activity">
    <reaction evidence="10 15">
        <text>2'-deoxycytidine + H2O + H(+) = 2'-deoxyuridine + NH4(+)</text>
        <dbReference type="Rhea" id="RHEA:13433"/>
        <dbReference type="ChEBI" id="CHEBI:15377"/>
        <dbReference type="ChEBI" id="CHEBI:15378"/>
        <dbReference type="ChEBI" id="CHEBI:15698"/>
        <dbReference type="ChEBI" id="CHEBI:16450"/>
        <dbReference type="ChEBI" id="CHEBI:28938"/>
        <dbReference type="EC" id="3.5.4.5"/>
    </reaction>
</comment>
<dbReference type="EMBL" id="CP002049">
    <property type="protein sequence ID" value="ADI13578.1"/>
    <property type="molecule type" value="Genomic_DNA"/>
</dbReference>
<protein>
    <recommendedName>
        <fullName evidence="5 15">Cytidine deaminase</fullName>
        <ecNumber evidence="4 15">3.5.4.5</ecNumber>
    </recommendedName>
    <alternativeName>
        <fullName evidence="9 15">Cytidine aminohydrolase</fullName>
    </alternativeName>
</protein>
<evidence type="ECO:0000256" key="11">
    <source>
        <dbReference type="ARBA" id="ARBA00049558"/>
    </source>
</evidence>
<dbReference type="Proteomes" id="UP000000379">
    <property type="component" value="Chromosome"/>
</dbReference>
<reference evidence="17 18" key="2">
    <citation type="journal article" date="2011" name="Stand. Genomic Sci.">
        <title>Complete genome sequence of Truepera radiovictrix type strain (RQ-24).</title>
        <authorList>
            <person name="Ivanova N."/>
            <person name="Rohde C."/>
            <person name="Munk C."/>
            <person name="Nolan M."/>
            <person name="Lucas S."/>
            <person name="Del Rio T.G."/>
            <person name="Tice H."/>
            <person name="Deshpande S."/>
            <person name="Cheng J.F."/>
            <person name="Tapia R."/>
            <person name="Han C."/>
            <person name="Goodwin L."/>
            <person name="Pitluck S."/>
            <person name="Liolios K."/>
            <person name="Mavromatis K."/>
            <person name="Mikhailova N."/>
            <person name="Pati A."/>
            <person name="Chen A."/>
            <person name="Palaniappan K."/>
            <person name="Land M."/>
            <person name="Hauser L."/>
            <person name="Chang Y.J."/>
            <person name="Jeffries C.D."/>
            <person name="Brambilla E."/>
            <person name="Rohde M."/>
            <person name="Goker M."/>
            <person name="Tindall B.J."/>
            <person name="Woyke T."/>
            <person name="Bristow J."/>
            <person name="Eisen J.A."/>
            <person name="Markowitz V."/>
            <person name="Hugenholtz P."/>
            <person name="Kyrpides N.C."/>
            <person name="Klenk H.P."/>
            <person name="Lapidus A."/>
        </authorList>
    </citation>
    <scope>NUCLEOTIDE SEQUENCE [LARGE SCALE GENOMIC DNA]</scope>
    <source>
        <strain evidence="18">DSM 17093 / CIP 108686 / LMG 22925 / RQ-24</strain>
    </source>
</reference>
<dbReference type="InterPro" id="IPR002125">
    <property type="entry name" value="CMP_dCMP_dom"/>
</dbReference>
<dbReference type="RefSeq" id="WP_013176958.1">
    <property type="nucleotide sequence ID" value="NC_014221.1"/>
</dbReference>
<comment type="catalytic activity">
    <reaction evidence="11 15">
        <text>cytidine + H2O + H(+) = uridine + NH4(+)</text>
        <dbReference type="Rhea" id="RHEA:16069"/>
        <dbReference type="ChEBI" id="CHEBI:15377"/>
        <dbReference type="ChEBI" id="CHEBI:15378"/>
        <dbReference type="ChEBI" id="CHEBI:16704"/>
        <dbReference type="ChEBI" id="CHEBI:17562"/>
        <dbReference type="ChEBI" id="CHEBI:28938"/>
        <dbReference type="EC" id="3.5.4.5"/>
    </reaction>
</comment>